<dbReference type="InterPro" id="IPR050640">
    <property type="entry name" value="Bact_2-comp_sensor_kinase"/>
</dbReference>
<dbReference type="AlphaFoldDB" id="A0A7S7NKH6"/>
<dbReference type="Gene3D" id="3.30.565.10">
    <property type="entry name" value="Histidine kinase-like ATPase, C-terminal domain"/>
    <property type="match status" value="1"/>
</dbReference>
<keyword evidence="4" id="KW-0418">Kinase</keyword>
<dbReference type="InterPro" id="IPR010559">
    <property type="entry name" value="Sig_transdc_His_kin_internal"/>
</dbReference>
<evidence type="ECO:0000313" key="4">
    <source>
        <dbReference type="EMBL" id="QOY85310.1"/>
    </source>
</evidence>
<sequence>MPRTDSSRTILIDVYRTISVLVYTFGLAAFIGLFALWTRQLRLGRTELRSWLYPAIFISSSAWFGLNILVPSHYFVLLAGACVFPALLGKLFGCRGIPFVALASAIIAALSLLHTVNAITLAHAQRDLSIAYCVVFAWTCATAARAPGSGRTSVVLLVVIMVLIPLAMFTFGDWLSLLMRSLPLPVLMVHSYSRRRFLFLDLFAKWGSNFAVALIALTVWFSLLPAGLDPIYSALLMLPVLWGVFRLCRSLGELLDRRVLGRPYSPAEAQRVFLEKLQGSEDETVLLREAHTLAEHIFHTRASVSADGVISLEDRPDGRPLFSEDLALVKTLSEMLHFLLENRRLEAKRRALLLDASRSELKALRAQINPHFLFNALNTVAGLIPSNPELAEETVEKLAEVFRYTLQRSEAEMEPLSQELDFIRAWLDVQQARFGQRLRVEIEAESDTLAARVPAMTLQPLVENALKHGVAVTSQPCLVTIRACLRGDTLVLTVTDTGPGPKEPATETGHGLKNVRERLSGYYGDRGRLTLSRDHARQVTTATIELPV</sequence>
<dbReference type="KEGG" id="pfer:IRI77_20995"/>
<name>A0A7S7NKH6_PALFE</name>
<dbReference type="PANTHER" id="PTHR34220">
    <property type="entry name" value="SENSOR HISTIDINE KINASE YPDA"/>
    <property type="match status" value="1"/>
</dbReference>
<dbReference type="PANTHER" id="PTHR34220:SF7">
    <property type="entry name" value="SENSOR HISTIDINE KINASE YPDA"/>
    <property type="match status" value="1"/>
</dbReference>
<keyword evidence="4" id="KW-0808">Transferase</keyword>
<evidence type="ECO:0000256" key="1">
    <source>
        <dbReference type="SAM" id="Phobius"/>
    </source>
</evidence>
<evidence type="ECO:0000259" key="3">
    <source>
        <dbReference type="Pfam" id="PF06580"/>
    </source>
</evidence>
<feature type="transmembrane region" description="Helical" evidence="1">
    <location>
        <begin position="153"/>
        <end position="171"/>
    </location>
</feature>
<reference evidence="4 5" key="1">
    <citation type="submission" date="2020-10" db="EMBL/GenBank/DDBJ databases">
        <title>Complete genome sequence of Paludibaculum fermentans P105T, a facultatively anaerobic acidobacterium capable of dissimilatory Fe(III) reduction.</title>
        <authorList>
            <person name="Dedysh S.N."/>
            <person name="Beletsky A.V."/>
            <person name="Kulichevskaya I.S."/>
            <person name="Mardanov A.V."/>
            <person name="Ravin N.V."/>
        </authorList>
    </citation>
    <scope>NUCLEOTIDE SEQUENCE [LARGE SCALE GENOMIC DNA]</scope>
    <source>
        <strain evidence="4 5">P105</strain>
    </source>
</reference>
<dbReference type="SUPFAM" id="SSF55874">
    <property type="entry name" value="ATPase domain of HSP90 chaperone/DNA topoisomerase II/histidine kinase"/>
    <property type="match status" value="1"/>
</dbReference>
<keyword evidence="1" id="KW-1133">Transmembrane helix</keyword>
<feature type="transmembrane region" description="Helical" evidence="1">
    <location>
        <begin position="206"/>
        <end position="224"/>
    </location>
</feature>
<feature type="transmembrane region" description="Helical" evidence="1">
    <location>
        <begin position="230"/>
        <end position="248"/>
    </location>
</feature>
<dbReference type="GO" id="GO:0016020">
    <property type="term" value="C:membrane"/>
    <property type="evidence" value="ECO:0007669"/>
    <property type="project" value="InterPro"/>
</dbReference>
<keyword evidence="1" id="KW-0812">Transmembrane</keyword>
<dbReference type="EMBL" id="CP063849">
    <property type="protein sequence ID" value="QOY85310.1"/>
    <property type="molecule type" value="Genomic_DNA"/>
</dbReference>
<keyword evidence="5" id="KW-1185">Reference proteome</keyword>
<feature type="transmembrane region" description="Helical" evidence="1">
    <location>
        <begin position="99"/>
        <end position="122"/>
    </location>
</feature>
<dbReference type="RefSeq" id="WP_194446980.1">
    <property type="nucleotide sequence ID" value="NZ_CP063849.1"/>
</dbReference>
<feature type="transmembrane region" description="Helical" evidence="1">
    <location>
        <begin position="50"/>
        <end position="68"/>
    </location>
</feature>
<dbReference type="GO" id="GO:0000155">
    <property type="term" value="F:phosphorelay sensor kinase activity"/>
    <property type="evidence" value="ECO:0007669"/>
    <property type="project" value="InterPro"/>
</dbReference>
<dbReference type="InterPro" id="IPR036890">
    <property type="entry name" value="HATPase_C_sf"/>
</dbReference>
<organism evidence="4 5">
    <name type="scientific">Paludibaculum fermentans</name>
    <dbReference type="NCBI Taxonomy" id="1473598"/>
    <lineage>
        <taxon>Bacteria</taxon>
        <taxon>Pseudomonadati</taxon>
        <taxon>Acidobacteriota</taxon>
        <taxon>Terriglobia</taxon>
        <taxon>Bryobacterales</taxon>
        <taxon>Bryobacteraceae</taxon>
        <taxon>Paludibaculum</taxon>
    </lineage>
</organism>
<accession>A0A7S7NKH6</accession>
<dbReference type="Pfam" id="PF06580">
    <property type="entry name" value="His_kinase"/>
    <property type="match status" value="1"/>
</dbReference>
<feature type="transmembrane region" description="Helical" evidence="1">
    <location>
        <begin position="128"/>
        <end position="146"/>
    </location>
</feature>
<evidence type="ECO:0000313" key="5">
    <source>
        <dbReference type="Proteomes" id="UP000593892"/>
    </source>
</evidence>
<evidence type="ECO:0000259" key="2">
    <source>
        <dbReference type="Pfam" id="PF02518"/>
    </source>
</evidence>
<proteinExistence type="predicted"/>
<feature type="transmembrane region" description="Helical" evidence="1">
    <location>
        <begin position="20"/>
        <end position="38"/>
    </location>
</feature>
<feature type="domain" description="Histidine kinase/HSP90-like ATPase" evidence="2">
    <location>
        <begin position="458"/>
        <end position="547"/>
    </location>
</feature>
<gene>
    <name evidence="4" type="ORF">IRI77_20995</name>
</gene>
<dbReference type="Proteomes" id="UP000593892">
    <property type="component" value="Chromosome"/>
</dbReference>
<protein>
    <submittedName>
        <fullName evidence="4">Histidine kinase</fullName>
    </submittedName>
</protein>
<keyword evidence="1" id="KW-0472">Membrane</keyword>
<dbReference type="InterPro" id="IPR003594">
    <property type="entry name" value="HATPase_dom"/>
</dbReference>
<feature type="domain" description="Signal transduction histidine kinase internal region" evidence="3">
    <location>
        <begin position="359"/>
        <end position="438"/>
    </location>
</feature>
<dbReference type="Pfam" id="PF02518">
    <property type="entry name" value="HATPase_c"/>
    <property type="match status" value="1"/>
</dbReference>